<feature type="compositionally biased region" description="Polar residues" evidence="3">
    <location>
        <begin position="56"/>
        <end position="79"/>
    </location>
</feature>
<feature type="region of interest" description="Disordered" evidence="3">
    <location>
        <begin position="143"/>
        <end position="166"/>
    </location>
</feature>
<name>A0ABN8RV98_9CNID</name>
<dbReference type="Pfam" id="PF05729">
    <property type="entry name" value="NACHT"/>
    <property type="match status" value="1"/>
</dbReference>
<dbReference type="PANTHER" id="PTHR47189">
    <property type="entry name" value="MHC CLASS II TRANSACTIVATOR"/>
    <property type="match status" value="1"/>
</dbReference>
<feature type="domain" description="NACHT" evidence="4">
    <location>
        <begin position="173"/>
        <end position="303"/>
    </location>
</feature>
<dbReference type="Gene3D" id="3.40.50.300">
    <property type="entry name" value="P-loop containing nucleotide triphosphate hydrolases"/>
    <property type="match status" value="1"/>
</dbReference>
<organism evidence="5 6">
    <name type="scientific">Porites evermanni</name>
    <dbReference type="NCBI Taxonomy" id="104178"/>
    <lineage>
        <taxon>Eukaryota</taxon>
        <taxon>Metazoa</taxon>
        <taxon>Cnidaria</taxon>
        <taxon>Anthozoa</taxon>
        <taxon>Hexacorallia</taxon>
        <taxon>Scleractinia</taxon>
        <taxon>Fungiina</taxon>
        <taxon>Poritidae</taxon>
        <taxon>Porites</taxon>
    </lineage>
</organism>
<proteinExistence type="predicted"/>
<sequence>MLLRARNVKNFMEDATFHKYYLSSNQQLNASPAESEEFSAIIDYDTLNAIIDYDSHTNPPSTAPTDNESPSEQQQQEFNTSSVATFIKRMKKHVRSVTEQPCVDPATPFHRNPGEGSKSDLKLDHIYTDLIIHENRALSEFSEDREKQLKEYHRPREESRSTRPGDIFDADKRNILVVGRPGIGKTMFCKKILRNWASDNLFSDAQKSEIDLKLAFLIKFRKFNYTNEKLSLRKLLDASEYSKLPLSDEVWHYIIDNPDKVLVIFDGFDNVEDSMPLHTLYKKILSGKILPGATVLTTIRPTAVSFFEPPIAFERTVEILGFTSAKVEEDLDNFTKGDGNKAEAIKRYIRSNLKLQSFCYIPVNCLIICSCLSHLLNSPVSGCLPSSLTNYTP</sequence>
<protein>
    <recommendedName>
        <fullName evidence="4">NACHT domain-containing protein</fullName>
    </recommendedName>
</protein>
<dbReference type="SUPFAM" id="SSF52540">
    <property type="entry name" value="P-loop containing nucleoside triphosphate hydrolases"/>
    <property type="match status" value="1"/>
</dbReference>
<dbReference type="InterPro" id="IPR027417">
    <property type="entry name" value="P-loop_NTPase"/>
</dbReference>
<keyword evidence="6" id="KW-1185">Reference proteome</keyword>
<evidence type="ECO:0000259" key="4">
    <source>
        <dbReference type="PROSITE" id="PS50837"/>
    </source>
</evidence>
<evidence type="ECO:0000256" key="3">
    <source>
        <dbReference type="SAM" id="MobiDB-lite"/>
    </source>
</evidence>
<evidence type="ECO:0000256" key="1">
    <source>
        <dbReference type="ARBA" id="ARBA00022614"/>
    </source>
</evidence>
<evidence type="ECO:0000256" key="2">
    <source>
        <dbReference type="ARBA" id="ARBA00022737"/>
    </source>
</evidence>
<dbReference type="PROSITE" id="PS50837">
    <property type="entry name" value="NACHT"/>
    <property type="match status" value="1"/>
</dbReference>
<gene>
    <name evidence="5" type="ORF">PEVE_00014749</name>
</gene>
<feature type="compositionally biased region" description="Basic and acidic residues" evidence="3">
    <location>
        <begin position="143"/>
        <end position="163"/>
    </location>
</feature>
<comment type="caution">
    <text evidence="5">The sequence shown here is derived from an EMBL/GenBank/DDBJ whole genome shotgun (WGS) entry which is preliminary data.</text>
</comment>
<feature type="region of interest" description="Disordered" evidence="3">
    <location>
        <begin position="52"/>
        <end position="79"/>
    </location>
</feature>
<dbReference type="InterPro" id="IPR007111">
    <property type="entry name" value="NACHT_NTPase"/>
</dbReference>
<evidence type="ECO:0000313" key="6">
    <source>
        <dbReference type="Proteomes" id="UP001159427"/>
    </source>
</evidence>
<keyword evidence="2" id="KW-0677">Repeat</keyword>
<reference evidence="5 6" key="1">
    <citation type="submission" date="2022-05" db="EMBL/GenBank/DDBJ databases">
        <authorList>
            <consortium name="Genoscope - CEA"/>
            <person name="William W."/>
        </authorList>
    </citation>
    <scope>NUCLEOTIDE SEQUENCE [LARGE SCALE GENOMIC DNA]</scope>
</reference>
<dbReference type="EMBL" id="CALNXI010002119">
    <property type="protein sequence ID" value="CAH3183252.1"/>
    <property type="molecule type" value="Genomic_DNA"/>
</dbReference>
<dbReference type="Proteomes" id="UP001159427">
    <property type="component" value="Unassembled WGS sequence"/>
</dbReference>
<evidence type="ECO:0000313" key="5">
    <source>
        <dbReference type="EMBL" id="CAH3183252.1"/>
    </source>
</evidence>
<accession>A0ABN8RV98</accession>
<keyword evidence="1" id="KW-0433">Leucine-rich repeat</keyword>
<dbReference type="PANTHER" id="PTHR47189:SF1">
    <property type="entry name" value="MHC CLASS II TRANSACTIVATOR"/>
    <property type="match status" value="1"/>
</dbReference>